<proteinExistence type="inferred from homology"/>
<dbReference type="GO" id="GO:0005737">
    <property type="term" value="C:cytoplasm"/>
    <property type="evidence" value="ECO:0007669"/>
    <property type="project" value="UniProtKB-SubCell"/>
</dbReference>
<comment type="function">
    <text evidence="4 5">Catalyzes the reduction of 1-pyrroline-5-carboxylate (PCA) to L-proline.</text>
</comment>
<dbReference type="KEGG" id="coe:CP258_01415"/>
<comment type="pathway">
    <text evidence="5 8">Amino-acid biosynthesis; L-proline biosynthesis; L-proline from L-glutamate 5-semialdehyde: step 1/1.</text>
</comment>
<feature type="domain" description="Pyrroline-5-carboxylate reductase dimerisation" evidence="10">
    <location>
        <begin position="162"/>
        <end position="266"/>
    </location>
</feature>
<dbReference type="NCBIfam" id="TIGR00112">
    <property type="entry name" value="proC"/>
    <property type="match status" value="1"/>
</dbReference>
<evidence type="ECO:0000313" key="12">
    <source>
        <dbReference type="Proteomes" id="UP000006465"/>
    </source>
</evidence>
<feature type="domain" description="Pyrroline-5-carboxylate reductase catalytic N-terminal" evidence="9">
    <location>
        <begin position="4"/>
        <end position="99"/>
    </location>
</feature>
<evidence type="ECO:0000256" key="8">
    <source>
        <dbReference type="RuleBase" id="RU003903"/>
    </source>
</evidence>
<reference evidence="11 12" key="1">
    <citation type="journal article" date="2013" name="J. Biotechnol.">
        <title>Genome sequence of Corynebacterium pseudotuberculosis biovar equi strain 258 and prediction of antigenic targets to improve biotechnological vaccine production.</title>
        <authorList>
            <person name="Soares S.C."/>
            <person name="Trost E."/>
            <person name="Ramos R.T."/>
            <person name="Carneiro A.R."/>
            <person name="Santos A.R."/>
            <person name="Pinto A.C."/>
            <person name="Barbosa E."/>
            <person name="Aburjaile F."/>
            <person name="Ali A."/>
            <person name="Diniz C.A."/>
            <person name="Hassan S.S."/>
            <person name="Fiaux K."/>
            <person name="Guimaraes L.C."/>
            <person name="Bakhtiar S.M."/>
            <person name="Pereira U."/>
            <person name="Almeida S.S."/>
            <person name="Abreu V.A."/>
            <person name="Rocha F.S."/>
            <person name="Dorella F.A."/>
            <person name="Miyoshi A."/>
            <person name="Silva A."/>
            <person name="Azevedo V."/>
            <person name="Tauch A."/>
        </authorList>
    </citation>
    <scope>NUCLEOTIDE SEQUENCE [LARGE SCALE GENOMIC DNA]</scope>
    <source>
        <strain evidence="11 12">258</strain>
    </source>
</reference>
<evidence type="ECO:0000259" key="9">
    <source>
        <dbReference type="Pfam" id="PF03807"/>
    </source>
</evidence>
<dbReference type="FunFam" id="1.10.3730.10:FF:000001">
    <property type="entry name" value="Pyrroline-5-carboxylate reductase"/>
    <property type="match status" value="1"/>
</dbReference>
<keyword evidence="5 8" id="KW-0028">Amino-acid biosynthesis</keyword>
<dbReference type="SUPFAM" id="SSF48179">
    <property type="entry name" value="6-phosphogluconate dehydrogenase C-terminal domain-like"/>
    <property type="match status" value="1"/>
</dbReference>
<dbReference type="InterPro" id="IPR036291">
    <property type="entry name" value="NAD(P)-bd_dom_sf"/>
</dbReference>
<keyword evidence="5 8" id="KW-0641">Proline biosynthesis</keyword>
<dbReference type="InterPro" id="IPR028939">
    <property type="entry name" value="P5C_Rdtase_cat_N"/>
</dbReference>
<sequence>MTSIAVIGGGKIGEALISGLIAAGMNPKNINVTNRNAEHGQALKEKYGVVSFTENIPAVDEVDVVFLCVKPKQIIKVVEEIADAVDNNSNTTVVSMAAGVNTAAIEEILAAGSPVIRVMPNTPMLVGKGNSAVAPGRFADQSAVEQVRKLLETVGNVTLIEESDLDAVVALSGSSPAYLFLFAEALIDAGVNLGLNREQSKELAVNAFYGAAAMLKETGEEPAQLRANVCSPAGTTIAAIREMEESGLRGMVYRAAEAAAKRNGELG</sequence>
<dbReference type="Pfam" id="PF03807">
    <property type="entry name" value="F420_oxidored"/>
    <property type="match status" value="1"/>
</dbReference>
<evidence type="ECO:0000256" key="6">
    <source>
        <dbReference type="NCBIfam" id="TIGR00112"/>
    </source>
</evidence>
<dbReference type="EMBL" id="CP003540">
    <property type="protein sequence ID" value="AFK15914.3"/>
    <property type="molecule type" value="Genomic_DNA"/>
</dbReference>
<dbReference type="GO" id="GO:0004735">
    <property type="term" value="F:pyrroline-5-carboxylate reductase activity"/>
    <property type="evidence" value="ECO:0007669"/>
    <property type="project" value="UniProtKB-UniRule"/>
</dbReference>
<comment type="similarity">
    <text evidence="1 5 8">Belongs to the pyrroline-5-carboxylate reductase family.</text>
</comment>
<keyword evidence="2 5" id="KW-0521">NADP</keyword>
<dbReference type="Gene3D" id="1.10.3730.10">
    <property type="entry name" value="ProC C-terminal domain-like"/>
    <property type="match status" value="1"/>
</dbReference>
<dbReference type="Gene3D" id="3.40.50.720">
    <property type="entry name" value="NAD(P)-binding Rossmann-like Domain"/>
    <property type="match status" value="1"/>
</dbReference>
<accession>A0AAU8PTC3</accession>
<comment type="catalytic activity">
    <reaction evidence="5">
        <text>L-proline + NAD(+) = (S)-1-pyrroline-5-carboxylate + NADH + 2 H(+)</text>
        <dbReference type="Rhea" id="RHEA:14105"/>
        <dbReference type="ChEBI" id="CHEBI:15378"/>
        <dbReference type="ChEBI" id="CHEBI:17388"/>
        <dbReference type="ChEBI" id="CHEBI:57540"/>
        <dbReference type="ChEBI" id="CHEBI:57945"/>
        <dbReference type="ChEBI" id="CHEBI:60039"/>
        <dbReference type="EC" id="1.5.1.2"/>
    </reaction>
</comment>
<dbReference type="GO" id="GO:0055129">
    <property type="term" value="P:L-proline biosynthetic process"/>
    <property type="evidence" value="ECO:0007669"/>
    <property type="project" value="UniProtKB-UniRule"/>
</dbReference>
<evidence type="ECO:0000256" key="5">
    <source>
        <dbReference type="HAMAP-Rule" id="MF_01925"/>
    </source>
</evidence>
<dbReference type="InterPro" id="IPR053790">
    <property type="entry name" value="P5CR-like_CS"/>
</dbReference>
<dbReference type="InterPro" id="IPR029036">
    <property type="entry name" value="P5CR_dimer"/>
</dbReference>
<gene>
    <name evidence="5 11" type="primary">proC</name>
    <name evidence="11" type="ORF">CP258_01415</name>
</gene>
<evidence type="ECO:0000313" key="11">
    <source>
        <dbReference type="EMBL" id="AFK15914.3"/>
    </source>
</evidence>
<name>A0AAU8PTC3_CORPS</name>
<protein>
    <recommendedName>
        <fullName evidence="5 6">Pyrroline-5-carboxylate reductase</fullName>
        <shortName evidence="5">P5C reductase</shortName>
        <shortName evidence="5">P5CR</shortName>
        <ecNumber evidence="5 6">1.5.1.2</ecNumber>
    </recommendedName>
    <alternativeName>
        <fullName evidence="5">PCA reductase</fullName>
    </alternativeName>
</protein>
<evidence type="ECO:0000256" key="4">
    <source>
        <dbReference type="ARBA" id="ARBA00058118"/>
    </source>
</evidence>
<dbReference type="SUPFAM" id="SSF51735">
    <property type="entry name" value="NAD(P)-binding Rossmann-fold domains"/>
    <property type="match status" value="1"/>
</dbReference>
<dbReference type="Pfam" id="PF14748">
    <property type="entry name" value="P5CR_dimer"/>
    <property type="match status" value="1"/>
</dbReference>
<comment type="catalytic activity">
    <reaction evidence="5 8">
        <text>L-proline + NADP(+) = (S)-1-pyrroline-5-carboxylate + NADPH + 2 H(+)</text>
        <dbReference type="Rhea" id="RHEA:14109"/>
        <dbReference type="ChEBI" id="CHEBI:15378"/>
        <dbReference type="ChEBI" id="CHEBI:17388"/>
        <dbReference type="ChEBI" id="CHEBI:57783"/>
        <dbReference type="ChEBI" id="CHEBI:58349"/>
        <dbReference type="ChEBI" id="CHEBI:60039"/>
        <dbReference type="EC" id="1.5.1.2"/>
    </reaction>
</comment>
<dbReference type="HAMAP" id="MF_01925">
    <property type="entry name" value="P5C_reductase"/>
    <property type="match status" value="1"/>
</dbReference>
<keyword evidence="3 5" id="KW-0560">Oxidoreductase</keyword>
<dbReference type="PROSITE" id="PS00521">
    <property type="entry name" value="P5CR"/>
    <property type="match status" value="1"/>
</dbReference>
<evidence type="ECO:0000256" key="1">
    <source>
        <dbReference type="ARBA" id="ARBA00005525"/>
    </source>
</evidence>
<dbReference type="GeneID" id="93973340"/>
<dbReference type="Proteomes" id="UP000006465">
    <property type="component" value="Chromosome"/>
</dbReference>
<feature type="binding site" evidence="7">
    <location>
        <position position="55"/>
    </location>
    <ligand>
        <name>NADPH</name>
        <dbReference type="ChEBI" id="CHEBI:57783"/>
    </ligand>
</feature>
<evidence type="ECO:0000259" key="10">
    <source>
        <dbReference type="Pfam" id="PF14748"/>
    </source>
</evidence>
<dbReference type="InterPro" id="IPR000304">
    <property type="entry name" value="Pyrroline-COOH_reductase"/>
</dbReference>
<comment type="subcellular location">
    <subcellularLocation>
        <location evidence="5">Cytoplasm</location>
    </subcellularLocation>
</comment>
<evidence type="ECO:0000256" key="7">
    <source>
        <dbReference type="PIRSR" id="PIRSR000193-1"/>
    </source>
</evidence>
<keyword evidence="5" id="KW-0963">Cytoplasm</keyword>
<dbReference type="PIRSF" id="PIRSF000193">
    <property type="entry name" value="Pyrrol-5-carb_rd"/>
    <property type="match status" value="1"/>
</dbReference>
<dbReference type="PANTHER" id="PTHR11645:SF0">
    <property type="entry name" value="PYRROLINE-5-CARBOXYLATE REDUCTASE 3"/>
    <property type="match status" value="1"/>
</dbReference>
<dbReference type="PANTHER" id="PTHR11645">
    <property type="entry name" value="PYRROLINE-5-CARBOXYLATE REDUCTASE"/>
    <property type="match status" value="1"/>
</dbReference>
<dbReference type="EC" id="1.5.1.2" evidence="5 6"/>
<evidence type="ECO:0000256" key="3">
    <source>
        <dbReference type="ARBA" id="ARBA00023002"/>
    </source>
</evidence>
<dbReference type="AlphaFoldDB" id="A0AAU8PTC3"/>
<evidence type="ECO:0000256" key="2">
    <source>
        <dbReference type="ARBA" id="ARBA00022857"/>
    </source>
</evidence>
<dbReference type="RefSeq" id="WP_013241123.1">
    <property type="nucleotide sequence ID" value="NC_017945.3"/>
</dbReference>
<dbReference type="InterPro" id="IPR008927">
    <property type="entry name" value="6-PGluconate_DH-like_C_sf"/>
</dbReference>
<organism evidence="11 12">
    <name type="scientific">Corynebacterium pseudotuberculosis 258</name>
    <dbReference type="NCBI Taxonomy" id="1168865"/>
    <lineage>
        <taxon>Bacteria</taxon>
        <taxon>Bacillati</taxon>
        <taxon>Actinomycetota</taxon>
        <taxon>Actinomycetes</taxon>
        <taxon>Mycobacteriales</taxon>
        <taxon>Corynebacteriaceae</taxon>
        <taxon>Corynebacterium</taxon>
    </lineage>
</organism>